<dbReference type="GO" id="GO:0000122">
    <property type="term" value="P:negative regulation of transcription by RNA polymerase II"/>
    <property type="evidence" value="ECO:0007669"/>
    <property type="project" value="TreeGrafter"/>
</dbReference>
<dbReference type="AlphaFoldDB" id="A0A0D2JHC7"/>
<sequence>MENTFNTVPDDHDQPNLMALGLGKEEMDNMWQLSIHSFLTNNHEMIIPGHMSRTLSGLNVADLVSRFSAHFSNAEATAFFDFPSGDLHIRRVSEVPATENDSPGMSSSLARSTSAQTMMSISSPSASPVRAPLVKEPLVKPARLPGKKSKVPRPPNAFILYRAKHHPMLKDEKPTLSNNEISVILGKKWREESEQVKTHFKEMADKLKAQHAAQNPGYQYAPRKPSEKKRRMTARKLATLSAARAETDSQSSSDLEMTDVAEVGDSNGHDNMTHDNTARETNEVGQFFRDDEAVSATGLMGSERMYYPSRVRHGNQGMMSVILPAGHGEVERDLAFKMSRMQHFTVEDEMAIGGRTEPSFYNDGPYLRPTLSSLTGDDFMSSLVDWDAIKEDAKWVHSSVNEEKPLETFHFDSKEERAKFQQEIDRILWMLE</sequence>
<evidence type="ECO:0000256" key="1">
    <source>
        <dbReference type="ARBA" id="ARBA00023015"/>
    </source>
</evidence>
<dbReference type="FunFam" id="1.10.30.10:FF:000041">
    <property type="entry name" value="HMG box family protein"/>
    <property type="match status" value="1"/>
</dbReference>
<dbReference type="Pfam" id="PF00505">
    <property type="entry name" value="HMG_box"/>
    <property type="match status" value="1"/>
</dbReference>
<organism evidence="6 7">
    <name type="scientific">Fonsecaea multimorphosa CBS 102226</name>
    <dbReference type="NCBI Taxonomy" id="1442371"/>
    <lineage>
        <taxon>Eukaryota</taxon>
        <taxon>Fungi</taxon>
        <taxon>Dikarya</taxon>
        <taxon>Ascomycota</taxon>
        <taxon>Pezizomycotina</taxon>
        <taxon>Eurotiomycetes</taxon>
        <taxon>Chaetothyriomycetidae</taxon>
        <taxon>Chaetothyriales</taxon>
        <taxon>Herpotrichiellaceae</taxon>
        <taxon>Fonsecaea</taxon>
    </lineage>
</organism>
<keyword evidence="3" id="KW-0804">Transcription</keyword>
<dbReference type="InterPro" id="IPR036910">
    <property type="entry name" value="HMG_box_dom_sf"/>
</dbReference>
<dbReference type="PANTHER" id="PTHR10270">
    <property type="entry name" value="SOX TRANSCRIPTION FACTOR"/>
    <property type="match status" value="1"/>
</dbReference>
<evidence type="ECO:0000256" key="2">
    <source>
        <dbReference type="ARBA" id="ARBA00023125"/>
    </source>
</evidence>
<evidence type="ECO:0000313" key="6">
    <source>
        <dbReference type="EMBL" id="KIX92587.1"/>
    </source>
</evidence>
<dbReference type="GO" id="GO:0030154">
    <property type="term" value="P:cell differentiation"/>
    <property type="evidence" value="ECO:0007669"/>
    <property type="project" value="TreeGrafter"/>
</dbReference>
<dbReference type="CDD" id="cd01389">
    <property type="entry name" value="HMG-box_ROX1-like"/>
    <property type="match status" value="1"/>
</dbReference>
<evidence type="ECO:0000259" key="5">
    <source>
        <dbReference type="PROSITE" id="PS50118"/>
    </source>
</evidence>
<accession>A0A0D2JHC7</accession>
<dbReference type="SMART" id="SM00398">
    <property type="entry name" value="HMG"/>
    <property type="match status" value="1"/>
</dbReference>
<dbReference type="InterPro" id="IPR050140">
    <property type="entry name" value="SRY-related_HMG-box_TF-like"/>
</dbReference>
<feature type="domain" description="HMG box" evidence="5">
    <location>
        <begin position="151"/>
        <end position="219"/>
    </location>
</feature>
<gene>
    <name evidence="6" type="ORF">Z520_11763</name>
</gene>
<evidence type="ECO:0000256" key="4">
    <source>
        <dbReference type="PROSITE-ProRule" id="PRU00267"/>
    </source>
</evidence>
<evidence type="ECO:0000256" key="3">
    <source>
        <dbReference type="ARBA" id="ARBA00023163"/>
    </source>
</evidence>
<dbReference type="GO" id="GO:0001228">
    <property type="term" value="F:DNA-binding transcription activator activity, RNA polymerase II-specific"/>
    <property type="evidence" value="ECO:0007669"/>
    <property type="project" value="TreeGrafter"/>
</dbReference>
<keyword evidence="2 4" id="KW-0238">DNA-binding</keyword>
<protein>
    <recommendedName>
        <fullName evidence="5">HMG box domain-containing protein</fullName>
    </recommendedName>
</protein>
<dbReference type="InterPro" id="IPR009071">
    <property type="entry name" value="HMG_box_dom"/>
</dbReference>
<dbReference type="EMBL" id="KN848103">
    <property type="protein sequence ID" value="KIX92587.1"/>
    <property type="molecule type" value="Genomic_DNA"/>
</dbReference>
<name>A0A0D2JHC7_9EURO</name>
<dbReference type="Proteomes" id="UP000053411">
    <property type="component" value="Unassembled WGS sequence"/>
</dbReference>
<dbReference type="GeneID" id="27717509"/>
<keyword evidence="4" id="KW-0539">Nucleus</keyword>
<dbReference type="VEuPathDB" id="FungiDB:Z520_11763"/>
<dbReference type="OrthoDB" id="6247875at2759"/>
<keyword evidence="1" id="KW-0805">Transcription regulation</keyword>
<dbReference type="PANTHER" id="PTHR10270:SF161">
    <property type="entry name" value="SEX-DETERMINING REGION Y PROTEIN"/>
    <property type="match status" value="1"/>
</dbReference>
<keyword evidence="7" id="KW-1185">Reference proteome</keyword>
<dbReference type="PROSITE" id="PS50118">
    <property type="entry name" value="HMG_BOX_2"/>
    <property type="match status" value="1"/>
</dbReference>
<dbReference type="GO" id="GO:0000978">
    <property type="term" value="F:RNA polymerase II cis-regulatory region sequence-specific DNA binding"/>
    <property type="evidence" value="ECO:0007669"/>
    <property type="project" value="TreeGrafter"/>
</dbReference>
<dbReference type="SUPFAM" id="SSF47095">
    <property type="entry name" value="HMG-box"/>
    <property type="match status" value="1"/>
</dbReference>
<evidence type="ECO:0000313" key="7">
    <source>
        <dbReference type="Proteomes" id="UP000053411"/>
    </source>
</evidence>
<feature type="DNA-binding region" description="HMG box" evidence="4">
    <location>
        <begin position="151"/>
        <end position="219"/>
    </location>
</feature>
<dbReference type="Gene3D" id="1.10.30.10">
    <property type="entry name" value="High mobility group box domain"/>
    <property type="match status" value="1"/>
</dbReference>
<reference evidence="6 7" key="1">
    <citation type="submission" date="2015-01" db="EMBL/GenBank/DDBJ databases">
        <title>The Genome Sequence of Fonsecaea multimorphosa CBS 102226.</title>
        <authorList>
            <consortium name="The Broad Institute Genomics Platform"/>
            <person name="Cuomo C."/>
            <person name="de Hoog S."/>
            <person name="Gorbushina A."/>
            <person name="Stielow B."/>
            <person name="Teixiera M."/>
            <person name="Abouelleil A."/>
            <person name="Chapman S.B."/>
            <person name="Priest M."/>
            <person name="Young S.K."/>
            <person name="Wortman J."/>
            <person name="Nusbaum C."/>
            <person name="Birren B."/>
        </authorList>
    </citation>
    <scope>NUCLEOTIDE SEQUENCE [LARGE SCALE GENOMIC DNA]</scope>
    <source>
        <strain evidence="6 7">CBS 102226</strain>
    </source>
</reference>
<proteinExistence type="predicted"/>
<dbReference type="GO" id="GO:0005634">
    <property type="term" value="C:nucleus"/>
    <property type="evidence" value="ECO:0007669"/>
    <property type="project" value="UniProtKB-UniRule"/>
</dbReference>
<dbReference type="STRING" id="1442371.A0A0D2JHC7"/>
<dbReference type="RefSeq" id="XP_016626710.1">
    <property type="nucleotide sequence ID" value="XM_016782251.1"/>
</dbReference>